<dbReference type="Pfam" id="PF00291">
    <property type="entry name" value="PALP"/>
    <property type="match status" value="1"/>
</dbReference>
<proteinExistence type="inferred from homology"/>
<accession>A0ABS5IVN9</accession>
<dbReference type="SUPFAM" id="SSF53686">
    <property type="entry name" value="Tryptophan synthase beta subunit-like PLP-dependent enzymes"/>
    <property type="match status" value="1"/>
</dbReference>
<dbReference type="InterPro" id="IPR001926">
    <property type="entry name" value="TrpB-like_PALP"/>
</dbReference>
<dbReference type="InterPro" id="IPR036052">
    <property type="entry name" value="TrpB-like_PALP_sf"/>
</dbReference>
<dbReference type="PANTHER" id="PTHR43780">
    <property type="entry name" value="1-AMINOCYCLOPROPANE-1-CARBOXYLATE DEAMINASE-RELATED"/>
    <property type="match status" value="1"/>
</dbReference>
<comment type="cofactor">
    <cofactor evidence="1">
        <name>pyridoxal 5'-phosphate</name>
        <dbReference type="ChEBI" id="CHEBI:597326"/>
    </cofactor>
</comment>
<sequence>MAKSYLTMLSYSNITLDAFHTQWLPDHIQAAMLRLDKLHPAISGNKWFKLKHNIEAAKADRCNGILTCGGAYSNHIAATALACKLAGLGALGIIRGEEHHGNMSHTLTTADENGMGLVFVSREDYRNRTTLQAYEILFPDYHVVPEGGHNALGASGCEEILSILPTTDFTHILCAAGTGTTLAGLINSAAPAQQVIGIPVLKGARYLEQEVRDLLHPANTASWQLLHDFHCGGYGKHPAHLIDFINTFHAATGIPTDIIYTGKLVMAFRDLAQQGYFPDGSKVLLIHTGGLQGNLSLAPDVLSF</sequence>
<organism evidence="5 6">
    <name type="scientific">Chitinophaga hostae</name>
    <dbReference type="NCBI Taxonomy" id="2831022"/>
    <lineage>
        <taxon>Bacteria</taxon>
        <taxon>Pseudomonadati</taxon>
        <taxon>Bacteroidota</taxon>
        <taxon>Chitinophagia</taxon>
        <taxon>Chitinophagales</taxon>
        <taxon>Chitinophagaceae</taxon>
        <taxon>Chitinophaga</taxon>
    </lineage>
</organism>
<evidence type="ECO:0000313" key="6">
    <source>
        <dbReference type="Proteomes" id="UP000676386"/>
    </source>
</evidence>
<protein>
    <submittedName>
        <fullName evidence="5">Pyridoxal-phosphate dependent enzyme</fullName>
    </submittedName>
</protein>
<comment type="caution">
    <text evidence="5">The sequence shown here is derived from an EMBL/GenBank/DDBJ whole genome shotgun (WGS) entry which is preliminary data.</text>
</comment>
<name>A0ABS5IVN9_9BACT</name>
<evidence type="ECO:0000313" key="5">
    <source>
        <dbReference type="EMBL" id="MBS0026826.1"/>
    </source>
</evidence>
<dbReference type="Proteomes" id="UP000676386">
    <property type="component" value="Unassembled WGS sequence"/>
</dbReference>
<evidence type="ECO:0000256" key="1">
    <source>
        <dbReference type="ARBA" id="ARBA00001933"/>
    </source>
</evidence>
<comment type="similarity">
    <text evidence="2">Belongs to the ACC deaminase/D-cysteine desulfhydrase family.</text>
</comment>
<evidence type="ECO:0000256" key="2">
    <source>
        <dbReference type="ARBA" id="ARBA00008639"/>
    </source>
</evidence>
<dbReference type="EMBL" id="JAGTXB010000002">
    <property type="protein sequence ID" value="MBS0026826.1"/>
    <property type="molecule type" value="Genomic_DNA"/>
</dbReference>
<dbReference type="InterPro" id="IPR027278">
    <property type="entry name" value="ACCD_DCysDesulf"/>
</dbReference>
<dbReference type="PIRSF" id="PIRSF006278">
    <property type="entry name" value="ACCD_DCysDesulf"/>
    <property type="match status" value="1"/>
</dbReference>
<feature type="domain" description="Tryptophan synthase beta chain-like PALP" evidence="4">
    <location>
        <begin position="32"/>
        <end position="289"/>
    </location>
</feature>
<evidence type="ECO:0000256" key="3">
    <source>
        <dbReference type="ARBA" id="ARBA00022898"/>
    </source>
</evidence>
<dbReference type="RefSeq" id="WP_211971927.1">
    <property type="nucleotide sequence ID" value="NZ_CBFHAM010000159.1"/>
</dbReference>
<reference evidence="5 6" key="1">
    <citation type="submission" date="2021-04" db="EMBL/GenBank/DDBJ databases">
        <title>Chitinophaga sp. nov., isolated from the rhizosphere soil.</title>
        <authorList>
            <person name="He S."/>
        </authorList>
    </citation>
    <scope>NUCLEOTIDE SEQUENCE [LARGE SCALE GENOMIC DNA]</scope>
    <source>
        <strain evidence="5 6">2R12</strain>
    </source>
</reference>
<dbReference type="PANTHER" id="PTHR43780:SF2">
    <property type="entry name" value="1-AMINOCYCLOPROPANE-1-CARBOXYLATE DEAMINASE-RELATED"/>
    <property type="match status" value="1"/>
</dbReference>
<dbReference type="Gene3D" id="3.40.50.1100">
    <property type="match status" value="2"/>
</dbReference>
<evidence type="ECO:0000259" key="4">
    <source>
        <dbReference type="Pfam" id="PF00291"/>
    </source>
</evidence>
<gene>
    <name evidence="5" type="ORF">KE626_05860</name>
</gene>
<keyword evidence="3" id="KW-0663">Pyridoxal phosphate</keyword>
<keyword evidence="6" id="KW-1185">Reference proteome</keyword>